<dbReference type="EMBL" id="JABSOD010000020">
    <property type="protein sequence ID" value="NRQ43983.1"/>
    <property type="molecule type" value="Genomic_DNA"/>
</dbReference>
<dbReference type="AlphaFoldDB" id="A0A7Y5AT61"/>
<dbReference type="InterPro" id="IPR025392">
    <property type="entry name" value="DUF4124"/>
</dbReference>
<keyword evidence="1" id="KW-0732">Signal</keyword>
<feature type="domain" description="DUF4124" evidence="2">
    <location>
        <begin position="7"/>
        <end position="42"/>
    </location>
</feature>
<dbReference type="RefSeq" id="WP_173502216.1">
    <property type="nucleotide sequence ID" value="NZ_JABSOD010000020.1"/>
</dbReference>
<organism evidence="3 4">
    <name type="scientific">Rheinheimera lutimaris</name>
    <dbReference type="NCBI Taxonomy" id="2740584"/>
    <lineage>
        <taxon>Bacteria</taxon>
        <taxon>Pseudomonadati</taxon>
        <taxon>Pseudomonadota</taxon>
        <taxon>Gammaproteobacteria</taxon>
        <taxon>Chromatiales</taxon>
        <taxon>Chromatiaceae</taxon>
        <taxon>Rheinheimera</taxon>
    </lineage>
</organism>
<sequence length="156" mass="17398">MKTLLILLLLSPLIASANVYKCKVKGVITYSQIPCSEDVQVTDYAREEATAMLPQNNSTAAEAAATMDRLSESVKKRDMRININRLQSDKTNKLAERNNKMAQLKESKRYSANNLAGAVRNESLSEEMAAVAAQYDTDVRAIDIEIDRLTEALKRM</sequence>
<gene>
    <name evidence="3" type="ORF">HRH59_15675</name>
</gene>
<name>A0A7Y5AT61_9GAMM</name>
<dbReference type="Proteomes" id="UP000523161">
    <property type="component" value="Unassembled WGS sequence"/>
</dbReference>
<comment type="caution">
    <text evidence="3">The sequence shown here is derived from an EMBL/GenBank/DDBJ whole genome shotgun (WGS) entry which is preliminary data.</text>
</comment>
<evidence type="ECO:0000259" key="2">
    <source>
        <dbReference type="Pfam" id="PF13511"/>
    </source>
</evidence>
<evidence type="ECO:0000256" key="1">
    <source>
        <dbReference type="SAM" id="SignalP"/>
    </source>
</evidence>
<keyword evidence="4" id="KW-1185">Reference proteome</keyword>
<evidence type="ECO:0000313" key="3">
    <source>
        <dbReference type="EMBL" id="NRQ43983.1"/>
    </source>
</evidence>
<dbReference type="Pfam" id="PF13511">
    <property type="entry name" value="DUF4124"/>
    <property type="match status" value="1"/>
</dbReference>
<reference evidence="3 4" key="1">
    <citation type="submission" date="2020-06" db="EMBL/GenBank/DDBJ databases">
        <title>Rheinheimera sp. nov., a marine bacterium isolated from coastal.</title>
        <authorList>
            <person name="Yu Q."/>
            <person name="Qi Y."/>
            <person name="Pu J."/>
        </authorList>
    </citation>
    <scope>NUCLEOTIDE SEQUENCE [LARGE SCALE GENOMIC DNA]</scope>
    <source>
        <strain evidence="3 4">YQF-2</strain>
    </source>
</reference>
<accession>A0A7Y5AT61</accession>
<feature type="signal peptide" evidence="1">
    <location>
        <begin position="1"/>
        <end position="17"/>
    </location>
</feature>
<proteinExistence type="predicted"/>
<feature type="chain" id="PRO_5030996913" evidence="1">
    <location>
        <begin position="18"/>
        <end position="156"/>
    </location>
</feature>
<protein>
    <submittedName>
        <fullName evidence="3">DUF4124 domain-containing protein</fullName>
    </submittedName>
</protein>
<evidence type="ECO:0000313" key="4">
    <source>
        <dbReference type="Proteomes" id="UP000523161"/>
    </source>
</evidence>